<dbReference type="InterPro" id="IPR011006">
    <property type="entry name" value="CheY-like_superfamily"/>
</dbReference>
<dbReference type="InterPro" id="IPR003018">
    <property type="entry name" value="GAF"/>
</dbReference>
<dbReference type="InterPro" id="IPR003661">
    <property type="entry name" value="HisK_dim/P_dom"/>
</dbReference>
<evidence type="ECO:0000256" key="5">
    <source>
        <dbReference type="ARBA" id="ARBA00022741"/>
    </source>
</evidence>
<feature type="domain" description="Response regulatory" evidence="12">
    <location>
        <begin position="488"/>
        <end position="604"/>
    </location>
</feature>
<dbReference type="SMART" id="SM00387">
    <property type="entry name" value="HATPase_c"/>
    <property type="match status" value="1"/>
</dbReference>
<evidence type="ECO:0000259" key="12">
    <source>
        <dbReference type="PROSITE" id="PS50110"/>
    </source>
</evidence>
<evidence type="ECO:0000256" key="10">
    <source>
        <dbReference type="SAM" id="Coils"/>
    </source>
</evidence>
<dbReference type="SUPFAM" id="SSF55874">
    <property type="entry name" value="ATPase domain of HSP90 chaperone/DNA topoisomerase II/histidine kinase"/>
    <property type="match status" value="1"/>
</dbReference>
<dbReference type="SMART" id="SM00448">
    <property type="entry name" value="REC"/>
    <property type="match status" value="1"/>
</dbReference>
<keyword evidence="10" id="KW-0175">Coiled coil</keyword>
<dbReference type="InterPro" id="IPR004358">
    <property type="entry name" value="Sig_transdc_His_kin-like_C"/>
</dbReference>
<accession>A0ABV6YR91</accession>
<dbReference type="InterPro" id="IPR001789">
    <property type="entry name" value="Sig_transdc_resp-reg_receiver"/>
</dbReference>
<evidence type="ECO:0000256" key="2">
    <source>
        <dbReference type="ARBA" id="ARBA00012438"/>
    </source>
</evidence>
<dbReference type="Pfam" id="PF00512">
    <property type="entry name" value="HisKA"/>
    <property type="match status" value="1"/>
</dbReference>
<dbReference type="PROSITE" id="PS50109">
    <property type="entry name" value="HIS_KIN"/>
    <property type="match status" value="1"/>
</dbReference>
<evidence type="ECO:0000256" key="1">
    <source>
        <dbReference type="ARBA" id="ARBA00000085"/>
    </source>
</evidence>
<dbReference type="PANTHER" id="PTHR43065">
    <property type="entry name" value="SENSOR HISTIDINE KINASE"/>
    <property type="match status" value="1"/>
</dbReference>
<dbReference type="InterPro" id="IPR029016">
    <property type="entry name" value="GAF-like_dom_sf"/>
</dbReference>
<sequence>MNLKNKTKKQLAAEIASLQQRIAQLEKSQALRKQTEREMNRLNRALQTLSASNKALIRAVDDIELLREICRIIVEKGKYRLAWVGVALTDEVKSVKPLAQAGFEDGYLDSIKISWADDELGAGPTGTAIRIGEPCIARDILNDPSYSPWREAALKRGYASSIALPISLDNKPIGALNIYAEEPDAFDAVEVELLTELADDLGYGISVIRDRTEREKAEEEKRHMQAQLLQAQKMEAIGILTGGIAHDFNNLLTTIRGNTELALLKLTKKDASRKYLRRVTEASALAADLTRQLLIFSRRRPARFSSINIINIIENLVKMITRIIGEDIVIRIKKKDDLWLMNAHAGHLEQVIMNLMVNARDAMPQGGTITIKTDNVIVDEKRALSMPEARPGNFVCISFSDTGSGMDEATMQHIFEPFFTTRQAAGGTGLGLSVVYGIVRQHKGWISVASKPGAGTTFQIFFPATFSEEDEREHPSISRESLQGHGEKILLVEDETAVQQLATEMLQANGYVVSATRSADEAVEVFDEQQGAFQLVLSDMVMPGESGLMLVDKLLLQNPDLKIILSSGYIDDKAKLETILERGYQFLQKPYSLTDLLRIVHDTLSA</sequence>
<dbReference type="EMBL" id="JBHPBY010000005">
    <property type="protein sequence ID" value="MFC1848732.1"/>
    <property type="molecule type" value="Genomic_DNA"/>
</dbReference>
<keyword evidence="8" id="KW-0902">Two-component regulatory system</keyword>
<reference evidence="13 14" key="1">
    <citation type="submission" date="2024-09" db="EMBL/GenBank/DDBJ databases">
        <title>Laminarin stimulates single cell rates of sulfate reduction while oxygen inhibits transcriptomic activity in coastal marine sediment.</title>
        <authorList>
            <person name="Lindsay M."/>
            <person name="Orcutt B."/>
            <person name="Emerson D."/>
            <person name="Stepanauskas R."/>
            <person name="D'Angelo T."/>
        </authorList>
    </citation>
    <scope>NUCLEOTIDE SEQUENCE [LARGE SCALE GENOMIC DNA]</scope>
    <source>
        <strain evidence="13">SAG AM-311-K15</strain>
    </source>
</reference>
<dbReference type="Gene3D" id="3.30.450.40">
    <property type="match status" value="1"/>
</dbReference>
<evidence type="ECO:0000256" key="8">
    <source>
        <dbReference type="ARBA" id="ARBA00023012"/>
    </source>
</evidence>
<evidence type="ECO:0000259" key="11">
    <source>
        <dbReference type="PROSITE" id="PS50109"/>
    </source>
</evidence>
<dbReference type="Gene3D" id="1.10.287.130">
    <property type="match status" value="1"/>
</dbReference>
<feature type="coiled-coil region" evidence="10">
    <location>
        <begin position="207"/>
        <end position="234"/>
    </location>
</feature>
<dbReference type="GO" id="GO:0005524">
    <property type="term" value="F:ATP binding"/>
    <property type="evidence" value="ECO:0007669"/>
    <property type="project" value="UniProtKB-KW"/>
</dbReference>
<name>A0ABV6YR91_UNCC1</name>
<evidence type="ECO:0000256" key="7">
    <source>
        <dbReference type="ARBA" id="ARBA00022840"/>
    </source>
</evidence>
<dbReference type="SUPFAM" id="SSF47384">
    <property type="entry name" value="Homodimeric domain of signal transducing histidine kinase"/>
    <property type="match status" value="1"/>
</dbReference>
<dbReference type="Pfam" id="PF02518">
    <property type="entry name" value="HATPase_c"/>
    <property type="match status" value="1"/>
</dbReference>
<keyword evidence="4" id="KW-0808">Transferase</keyword>
<dbReference type="SMART" id="SM00065">
    <property type="entry name" value="GAF"/>
    <property type="match status" value="1"/>
</dbReference>
<keyword evidence="3 9" id="KW-0597">Phosphoprotein</keyword>
<evidence type="ECO:0000256" key="4">
    <source>
        <dbReference type="ARBA" id="ARBA00022679"/>
    </source>
</evidence>
<dbReference type="Gene3D" id="3.30.565.10">
    <property type="entry name" value="Histidine kinase-like ATPase, C-terminal domain"/>
    <property type="match status" value="1"/>
</dbReference>
<dbReference type="InterPro" id="IPR005467">
    <property type="entry name" value="His_kinase_dom"/>
</dbReference>
<feature type="modified residue" description="4-aspartylphosphate" evidence="9">
    <location>
        <position position="539"/>
    </location>
</feature>
<keyword evidence="7 13" id="KW-0067">ATP-binding</keyword>
<feature type="coiled-coil region" evidence="10">
    <location>
        <begin position="1"/>
        <end position="59"/>
    </location>
</feature>
<dbReference type="SMART" id="SM00388">
    <property type="entry name" value="HisKA"/>
    <property type="match status" value="1"/>
</dbReference>
<evidence type="ECO:0000256" key="6">
    <source>
        <dbReference type="ARBA" id="ARBA00022777"/>
    </source>
</evidence>
<evidence type="ECO:0000256" key="3">
    <source>
        <dbReference type="ARBA" id="ARBA00022553"/>
    </source>
</evidence>
<dbReference type="PANTHER" id="PTHR43065:SF46">
    <property type="entry name" value="C4-DICARBOXYLATE TRANSPORT SENSOR PROTEIN DCTB"/>
    <property type="match status" value="1"/>
</dbReference>
<dbReference type="Pfam" id="PF00072">
    <property type="entry name" value="Response_reg"/>
    <property type="match status" value="1"/>
</dbReference>
<dbReference type="EC" id="2.7.13.3" evidence="2"/>
<keyword evidence="6" id="KW-0418">Kinase</keyword>
<keyword evidence="14" id="KW-1185">Reference proteome</keyword>
<dbReference type="Proteomes" id="UP001594351">
    <property type="component" value="Unassembled WGS sequence"/>
</dbReference>
<comment type="caution">
    <text evidence="13">The sequence shown here is derived from an EMBL/GenBank/DDBJ whole genome shotgun (WGS) entry which is preliminary data.</text>
</comment>
<dbReference type="SUPFAM" id="SSF52172">
    <property type="entry name" value="CheY-like"/>
    <property type="match status" value="1"/>
</dbReference>
<dbReference type="InterPro" id="IPR003594">
    <property type="entry name" value="HATPase_dom"/>
</dbReference>
<dbReference type="SUPFAM" id="SSF55781">
    <property type="entry name" value="GAF domain-like"/>
    <property type="match status" value="1"/>
</dbReference>
<feature type="domain" description="Histidine kinase" evidence="11">
    <location>
        <begin position="243"/>
        <end position="466"/>
    </location>
</feature>
<organism evidence="13 14">
    <name type="scientific">candidate division CSSED10-310 bacterium</name>
    <dbReference type="NCBI Taxonomy" id="2855610"/>
    <lineage>
        <taxon>Bacteria</taxon>
        <taxon>Bacteria division CSSED10-310</taxon>
    </lineage>
</organism>
<dbReference type="Pfam" id="PF13185">
    <property type="entry name" value="GAF_2"/>
    <property type="match status" value="1"/>
</dbReference>
<evidence type="ECO:0000313" key="13">
    <source>
        <dbReference type="EMBL" id="MFC1848732.1"/>
    </source>
</evidence>
<comment type="catalytic activity">
    <reaction evidence="1">
        <text>ATP + protein L-histidine = ADP + protein N-phospho-L-histidine.</text>
        <dbReference type="EC" id="2.7.13.3"/>
    </reaction>
</comment>
<protein>
    <recommendedName>
        <fullName evidence="2">histidine kinase</fullName>
        <ecNumber evidence="2">2.7.13.3</ecNumber>
    </recommendedName>
</protein>
<dbReference type="PRINTS" id="PR00344">
    <property type="entry name" value="BCTRLSENSOR"/>
</dbReference>
<dbReference type="CDD" id="cd00082">
    <property type="entry name" value="HisKA"/>
    <property type="match status" value="1"/>
</dbReference>
<evidence type="ECO:0000256" key="9">
    <source>
        <dbReference type="PROSITE-ProRule" id="PRU00169"/>
    </source>
</evidence>
<gene>
    <name evidence="13" type="ORF">ACFL27_00865</name>
</gene>
<keyword evidence="5" id="KW-0547">Nucleotide-binding</keyword>
<dbReference type="Gene3D" id="3.40.50.2300">
    <property type="match status" value="1"/>
</dbReference>
<evidence type="ECO:0000313" key="14">
    <source>
        <dbReference type="Proteomes" id="UP001594351"/>
    </source>
</evidence>
<dbReference type="InterPro" id="IPR036890">
    <property type="entry name" value="HATPase_C_sf"/>
</dbReference>
<dbReference type="InterPro" id="IPR036097">
    <property type="entry name" value="HisK_dim/P_sf"/>
</dbReference>
<proteinExistence type="predicted"/>
<dbReference type="PROSITE" id="PS50110">
    <property type="entry name" value="RESPONSE_REGULATORY"/>
    <property type="match status" value="1"/>
</dbReference>